<dbReference type="EMBL" id="CP103445">
    <property type="protein sequence ID" value="UWS33893.1"/>
    <property type="molecule type" value="Genomic_DNA"/>
</dbReference>
<proteinExistence type="inferred from homology"/>
<dbReference type="InterPro" id="IPR003467">
    <property type="entry name" value="Fimbrial_K88_FaeH"/>
</dbReference>
<protein>
    <submittedName>
        <fullName evidence="4">Fimbrial protein</fullName>
    </submittedName>
</protein>
<dbReference type="Proteomes" id="UP001058553">
    <property type="component" value="Chromosome"/>
</dbReference>
<keyword evidence="1 3" id="KW-0732">Signal</keyword>
<evidence type="ECO:0000256" key="1">
    <source>
        <dbReference type="ARBA" id="ARBA00022729"/>
    </source>
</evidence>
<keyword evidence="5" id="KW-1185">Reference proteome</keyword>
<evidence type="ECO:0000313" key="5">
    <source>
        <dbReference type="Proteomes" id="UP001058553"/>
    </source>
</evidence>
<evidence type="ECO:0000256" key="2">
    <source>
        <dbReference type="ARBA" id="ARBA00049989"/>
    </source>
</evidence>
<reference evidence="4" key="1">
    <citation type="submission" date="2022-07" db="EMBL/GenBank/DDBJ databases">
        <title>Genetic diversity of Erwinia pyrifoliae.</title>
        <authorList>
            <person name="Park D.S."/>
            <person name="Ham H."/>
        </authorList>
    </citation>
    <scope>NUCLEOTIDE SEQUENCE</scope>
    <source>
        <strain evidence="4">CP201486</strain>
    </source>
</reference>
<evidence type="ECO:0000256" key="3">
    <source>
        <dbReference type="SAM" id="SignalP"/>
    </source>
</evidence>
<accession>A0ABY5XA63</accession>
<sequence>MIVMKRTLISLALAATVASGSAMAWTANGSGGNFELGGSLNPFTPETPWEVKVGDAITGLDAEVQKGQKMVEIKLNNAIPILGIRTKVKKAFAGKSGYSPQIDFGDAIDMGDLISGDLKLTLAVKGLDGAKIGTMTAPFFAAGFMSWKNTNSGNGGSAGMYASSPGDGFFGGLRTIDDQSNPADNVRAAIKLMPDIADKLDPQGFTLEKEMDKVSFNVSKLLYSGFYASGIEAGKAVRIALESPASADVPVQWKASLPVTVVYM</sequence>
<gene>
    <name evidence="4" type="ORF">NYP84_01360</name>
</gene>
<name>A0ABY5XA63_ERWPY</name>
<evidence type="ECO:0000313" key="4">
    <source>
        <dbReference type="EMBL" id="UWS33893.1"/>
    </source>
</evidence>
<dbReference type="GeneID" id="92238561"/>
<comment type="similarity">
    <text evidence="2">Belongs to the fimbrial K88 protein family.</text>
</comment>
<dbReference type="Pfam" id="PF02432">
    <property type="entry name" value="Fimbrial_K88"/>
    <property type="match status" value="1"/>
</dbReference>
<organism evidence="4 5">
    <name type="scientific">Erwinia pyrifoliae</name>
    <dbReference type="NCBI Taxonomy" id="79967"/>
    <lineage>
        <taxon>Bacteria</taxon>
        <taxon>Pseudomonadati</taxon>
        <taxon>Pseudomonadota</taxon>
        <taxon>Gammaproteobacteria</taxon>
        <taxon>Enterobacterales</taxon>
        <taxon>Erwiniaceae</taxon>
        <taxon>Erwinia</taxon>
    </lineage>
</organism>
<feature type="signal peptide" evidence="3">
    <location>
        <begin position="1"/>
        <end position="24"/>
    </location>
</feature>
<feature type="chain" id="PRO_5045110952" evidence="3">
    <location>
        <begin position="25"/>
        <end position="264"/>
    </location>
</feature>
<dbReference type="RefSeq" id="WP_104945163.1">
    <property type="nucleotide sequence ID" value="NZ_CP023567.1"/>
</dbReference>